<dbReference type="EMBL" id="CAKLDI010000001">
    <property type="protein sequence ID" value="CAH0533765.1"/>
    <property type="molecule type" value="Genomic_DNA"/>
</dbReference>
<keyword evidence="5 9" id="KW-0812">Transmembrane</keyword>
<feature type="transmembrane region" description="Helical" evidence="9">
    <location>
        <begin position="54"/>
        <end position="72"/>
    </location>
</feature>
<evidence type="ECO:0000256" key="9">
    <source>
        <dbReference type="SAM" id="Phobius"/>
    </source>
</evidence>
<evidence type="ECO:0000256" key="4">
    <source>
        <dbReference type="ARBA" id="ARBA00022679"/>
    </source>
</evidence>
<dbReference type="InterPro" id="IPR045378">
    <property type="entry name" value="LNT_N"/>
</dbReference>
<dbReference type="InterPro" id="IPR003010">
    <property type="entry name" value="C-N_Hydrolase"/>
</dbReference>
<feature type="transmembrane region" description="Helical" evidence="9">
    <location>
        <begin position="12"/>
        <end position="42"/>
    </location>
</feature>
<dbReference type="GO" id="GO:0016746">
    <property type="term" value="F:acyltransferase activity"/>
    <property type="evidence" value="ECO:0007669"/>
    <property type="project" value="UniProtKB-KW"/>
</dbReference>
<feature type="domain" description="CN hydrolase" evidence="10">
    <location>
        <begin position="228"/>
        <end position="452"/>
    </location>
</feature>
<evidence type="ECO:0000256" key="3">
    <source>
        <dbReference type="ARBA" id="ARBA00022475"/>
    </source>
</evidence>
<feature type="transmembrane region" description="Helical" evidence="9">
    <location>
        <begin position="111"/>
        <end position="130"/>
    </location>
</feature>
<feature type="transmembrane region" description="Helical" evidence="9">
    <location>
        <begin position="458"/>
        <end position="482"/>
    </location>
</feature>
<evidence type="ECO:0000256" key="8">
    <source>
        <dbReference type="ARBA" id="ARBA00023315"/>
    </source>
</evidence>
<dbReference type="EC" id="2.3.1.269" evidence="11"/>
<evidence type="ECO:0000256" key="1">
    <source>
        <dbReference type="ARBA" id="ARBA00004651"/>
    </source>
</evidence>
<proteinExistence type="inferred from homology"/>
<dbReference type="PROSITE" id="PS50263">
    <property type="entry name" value="CN_HYDROLASE"/>
    <property type="match status" value="1"/>
</dbReference>
<keyword evidence="12" id="KW-1185">Reference proteome</keyword>
<evidence type="ECO:0000256" key="2">
    <source>
        <dbReference type="ARBA" id="ARBA00010065"/>
    </source>
</evidence>
<sequence>MKAKANLISHYGYWFCGSLLLPLSHGQFLMPVSAVLAPILLMRFLRLQPTWQRMTLVYVACVGAHAFAWQGMVPLSSWQYFAVTGLIGSLYALPLLLDAKLSPYFSGIKNTLIFPLALVSIEITSSWLNLYGTWGAVAYSQYYSYLWLQWLSFFGMPGLTFLIAWWVSWLNWAWQHQFQWRLIRRGALIYSLTVTLALLLAGFRLLEPFTEKPSVRVAAIVADTKAHSPLTACQLTDWQCVKAHSAGTLDGFFKQSDAAVQAGAKIVFWQEIAVTLDRSEQADALRQGQQFAKKQQIYLGMSLLVIPNDFPQRLAQNKVIWIAPTGEIIGQYLKARPIPGEPSVQGQSGVFYFDTPWARVGSAICFDMDFPHFIRQAGRAKVDILLVPAHDWQAITPLHSHMAIFRAVENGFSLMRATGQGLSIATDYNGLILSQLDQFKTTQRILFADLPVQRRYALYPWIGTLVDVSFIVAFLCFAITVWRRGRVAAESAAVIQAQEMD</sequence>
<dbReference type="InterPro" id="IPR004563">
    <property type="entry name" value="Apolipo_AcylTrfase"/>
</dbReference>
<comment type="caution">
    <text evidence="11">The sequence shown here is derived from an EMBL/GenBank/DDBJ whole genome shotgun (WGS) entry which is preliminary data.</text>
</comment>
<dbReference type="RefSeq" id="WP_237466186.1">
    <property type="nucleotide sequence ID" value="NZ_CAKLDI010000001.1"/>
</dbReference>
<evidence type="ECO:0000313" key="11">
    <source>
        <dbReference type="EMBL" id="CAH0533765.1"/>
    </source>
</evidence>
<dbReference type="Pfam" id="PF00795">
    <property type="entry name" value="CN_hydrolase"/>
    <property type="match status" value="1"/>
</dbReference>
<keyword evidence="7 9" id="KW-0472">Membrane</keyword>
<comment type="subcellular location">
    <subcellularLocation>
        <location evidence="1">Cell membrane</location>
        <topology evidence="1">Multi-pass membrane protein</topology>
    </subcellularLocation>
</comment>
<comment type="similarity">
    <text evidence="2">Belongs to the CN hydrolase family. Apolipoprotein N-acyltransferase subfamily.</text>
</comment>
<evidence type="ECO:0000313" key="12">
    <source>
        <dbReference type="Proteomes" id="UP000838672"/>
    </source>
</evidence>
<evidence type="ECO:0000256" key="6">
    <source>
        <dbReference type="ARBA" id="ARBA00022989"/>
    </source>
</evidence>
<organism evidence="11 12">
    <name type="scientific">Vibrio stylophorae</name>
    <dbReference type="NCBI Taxonomy" id="659351"/>
    <lineage>
        <taxon>Bacteria</taxon>
        <taxon>Pseudomonadati</taxon>
        <taxon>Pseudomonadota</taxon>
        <taxon>Gammaproteobacteria</taxon>
        <taxon>Vibrionales</taxon>
        <taxon>Vibrionaceae</taxon>
        <taxon>Vibrio</taxon>
    </lineage>
</organism>
<dbReference type="Proteomes" id="UP000838672">
    <property type="component" value="Unassembled WGS sequence"/>
</dbReference>
<keyword evidence="4 11" id="KW-0808">Transferase</keyword>
<dbReference type="PANTHER" id="PTHR38686:SF1">
    <property type="entry name" value="APOLIPOPROTEIN N-ACYLTRANSFERASE"/>
    <property type="match status" value="1"/>
</dbReference>
<reference evidence="11" key="1">
    <citation type="submission" date="2021-11" db="EMBL/GenBank/DDBJ databases">
        <authorList>
            <person name="Rodrigo-Torres L."/>
            <person name="Arahal R. D."/>
            <person name="Lucena T."/>
        </authorList>
    </citation>
    <scope>NUCLEOTIDE SEQUENCE</scope>
    <source>
        <strain evidence="11">CECT 7929</strain>
    </source>
</reference>
<dbReference type="Pfam" id="PF20154">
    <property type="entry name" value="LNT_N"/>
    <property type="match status" value="1"/>
</dbReference>
<feature type="transmembrane region" description="Helical" evidence="9">
    <location>
        <begin position="78"/>
        <end position="99"/>
    </location>
</feature>
<gene>
    <name evidence="11" type="primary">lnt_1</name>
    <name evidence="11" type="ORF">VST7929_01640</name>
</gene>
<dbReference type="PANTHER" id="PTHR38686">
    <property type="entry name" value="APOLIPOPROTEIN N-ACYLTRANSFERASE"/>
    <property type="match status" value="1"/>
</dbReference>
<feature type="transmembrane region" description="Helical" evidence="9">
    <location>
        <begin position="186"/>
        <end position="206"/>
    </location>
</feature>
<evidence type="ECO:0000256" key="7">
    <source>
        <dbReference type="ARBA" id="ARBA00023136"/>
    </source>
</evidence>
<dbReference type="SUPFAM" id="SSF56317">
    <property type="entry name" value="Carbon-nitrogen hydrolase"/>
    <property type="match status" value="1"/>
</dbReference>
<keyword evidence="6 9" id="KW-1133">Transmembrane helix</keyword>
<protein>
    <submittedName>
        <fullName evidence="11">Apolipoprotein N-acyltransferase</fullName>
        <ecNumber evidence="11">2.3.1.269</ecNumber>
    </submittedName>
</protein>
<accession>A0ABN8DSH4</accession>
<keyword evidence="3" id="KW-1003">Cell membrane</keyword>
<evidence type="ECO:0000256" key="5">
    <source>
        <dbReference type="ARBA" id="ARBA00022692"/>
    </source>
</evidence>
<dbReference type="Gene3D" id="3.60.110.10">
    <property type="entry name" value="Carbon-nitrogen hydrolase"/>
    <property type="match status" value="1"/>
</dbReference>
<name>A0ABN8DSH4_9VIBR</name>
<dbReference type="InterPro" id="IPR036526">
    <property type="entry name" value="C-N_Hydrolase_sf"/>
</dbReference>
<feature type="transmembrane region" description="Helical" evidence="9">
    <location>
        <begin position="150"/>
        <end position="174"/>
    </location>
</feature>
<keyword evidence="8 11" id="KW-0012">Acyltransferase</keyword>
<evidence type="ECO:0000259" key="10">
    <source>
        <dbReference type="PROSITE" id="PS50263"/>
    </source>
</evidence>